<evidence type="ECO:0000256" key="2">
    <source>
        <dbReference type="SAM" id="Phobius"/>
    </source>
</evidence>
<evidence type="ECO:0000313" key="4">
    <source>
        <dbReference type="EMBL" id="KAF5357920.1"/>
    </source>
</evidence>
<feature type="region of interest" description="Disordered" evidence="1">
    <location>
        <begin position="34"/>
        <end position="53"/>
    </location>
</feature>
<reference evidence="4 5" key="1">
    <citation type="journal article" date="2020" name="ISME J.">
        <title>Uncovering the hidden diversity of litter-decomposition mechanisms in mushroom-forming fungi.</title>
        <authorList>
            <person name="Floudas D."/>
            <person name="Bentzer J."/>
            <person name="Ahren D."/>
            <person name="Johansson T."/>
            <person name="Persson P."/>
            <person name="Tunlid A."/>
        </authorList>
    </citation>
    <scope>NUCLEOTIDE SEQUENCE [LARGE SCALE GENOMIC DNA]</scope>
    <source>
        <strain evidence="4 5">CBS 146.42</strain>
    </source>
</reference>
<dbReference type="AlphaFoldDB" id="A0A8H5LHQ1"/>
<accession>A0A8H5LHQ1</accession>
<evidence type="ECO:0000256" key="3">
    <source>
        <dbReference type="SAM" id="SignalP"/>
    </source>
</evidence>
<name>A0A8H5LHQ1_9AGAR</name>
<keyword evidence="2" id="KW-0472">Membrane</keyword>
<evidence type="ECO:0000256" key="1">
    <source>
        <dbReference type="SAM" id="MobiDB-lite"/>
    </source>
</evidence>
<keyword evidence="5" id="KW-1185">Reference proteome</keyword>
<comment type="caution">
    <text evidence="4">The sequence shown here is derived from an EMBL/GenBank/DDBJ whole genome shotgun (WGS) entry which is preliminary data.</text>
</comment>
<dbReference type="Proteomes" id="UP000559027">
    <property type="component" value="Unassembled WGS sequence"/>
</dbReference>
<keyword evidence="3" id="KW-0732">Signal</keyword>
<feature type="chain" id="PRO_5034864590" description="Mid2 domain-containing protein" evidence="3">
    <location>
        <begin position="33"/>
        <end position="240"/>
    </location>
</feature>
<protein>
    <recommendedName>
        <fullName evidence="6">Mid2 domain-containing protein</fullName>
    </recommendedName>
</protein>
<organism evidence="4 5">
    <name type="scientific">Leucocoprinus leucothites</name>
    <dbReference type="NCBI Taxonomy" id="201217"/>
    <lineage>
        <taxon>Eukaryota</taxon>
        <taxon>Fungi</taxon>
        <taxon>Dikarya</taxon>
        <taxon>Basidiomycota</taxon>
        <taxon>Agaricomycotina</taxon>
        <taxon>Agaricomycetes</taxon>
        <taxon>Agaricomycetidae</taxon>
        <taxon>Agaricales</taxon>
        <taxon>Agaricineae</taxon>
        <taxon>Agaricaceae</taxon>
        <taxon>Leucocoprinus</taxon>
    </lineage>
</organism>
<feature type="compositionally biased region" description="Low complexity" evidence="1">
    <location>
        <begin position="111"/>
        <end position="148"/>
    </location>
</feature>
<proteinExistence type="predicted"/>
<evidence type="ECO:0000313" key="5">
    <source>
        <dbReference type="Proteomes" id="UP000559027"/>
    </source>
</evidence>
<feature type="transmembrane region" description="Helical" evidence="2">
    <location>
        <begin position="163"/>
        <end position="184"/>
    </location>
</feature>
<dbReference type="EMBL" id="JAACJO010000005">
    <property type="protein sequence ID" value="KAF5357920.1"/>
    <property type="molecule type" value="Genomic_DNA"/>
</dbReference>
<keyword evidence="2" id="KW-1133">Transmembrane helix</keyword>
<gene>
    <name evidence="4" type="ORF">D9756_001432</name>
</gene>
<feature type="compositionally biased region" description="Polar residues" evidence="1">
    <location>
        <begin position="76"/>
        <end position="105"/>
    </location>
</feature>
<feature type="region of interest" description="Disordered" evidence="1">
    <location>
        <begin position="64"/>
        <end position="151"/>
    </location>
</feature>
<evidence type="ECO:0008006" key="6">
    <source>
        <dbReference type="Google" id="ProtNLM"/>
    </source>
</evidence>
<keyword evidence="2" id="KW-0812">Transmembrane</keyword>
<feature type="signal peptide" evidence="3">
    <location>
        <begin position="1"/>
        <end position="32"/>
    </location>
</feature>
<sequence>MHLLQLRYRQTTVIPHLLLLLQVLHLTNLSMSRTIPESPHRMGPGGQSQNYSREQRYNDRANTGAIAPFNVLGRTPPTTTPTIVNRTPVQNTKNGPSPTAPNSLVSDPLESDATSESSTSSSSHESTSSFGPPSMEASSIPASSSPPSGVQDLATHHTVVGTIAGGTIGGAVGLLLFGGLIFWWTMRRRRLRMAPSTAYIAVYGTKPPSILQNRSASSQSTHHLQASVGNSIFEPMSTKI</sequence>